<sequence length="939" mass="95467">MKNLYKKSLSLLSLVLMVMTGCSKKESEVKPIADRFQIVDTKSAVNGNLVDGTALTASNTFTLAYLNAAPGTSATISAEAINGLSIDPTPVTLSGNATVDVPLKGIPASDGTFTMTVKIDLGGTTYICTKIFNVDLPNITAITSSLPLAKLFNVNVVTSVNFEIYPRSTVLTITAPANTTVEVISTSPKGRTLKITPTSQFTAGDLVVTSTFMALPPLVQTIKLTAFSKGDGTATTPFELTDADRLNRVAYGLNYSYILANDITQATSTATGVVFAGTLDGNGKKISGCTINAATTDKLGYFGELSTSAVVKNLTLDNLNITGQSNIGGLAGINRGTVTNVIINGNLTGTTFVGGITGNNFGTIASCDISAFNVTGSNNIASLTPTVNSGSLQNANVILVVPTTLPTTMYGVSTPQAADFSFAPSTGTVTVVTTPANLTTAPIGGTQKLTLTPLTGFISGDLTVSLQSNKLSVLRTIKIFSKTQGSIFDAGDGSVGSPYLISTAAALDAVRNDVTKNYKIVNDITLTGQWVPIPSFSGSIDGQGFKVNNMTITTAITNDGWVNTNTGTIKNIRFANVNCNTSAPFGVVAGKNNGGTIQNVMVSGTVTSTNTVDVLGGIVGELAAGGKVTQCYTNLTMVASCGMVGGLVGRLTTSSGSTAEISFSTATGSIEENASKNRIGGILARAEGTVVGGGIVKNCLATLSITATGTATAVNVNGVGGIFGADQNAGIVPIDQCMFTGTISAGFSIGGIAGVGSSITNCLVVGMGPGNAFPTLRSTGVPQTGNIGGIAGTNKVKLVNCVVKNATFKAAATTNLMPVAGMVSTYQNGGYTANSFVGSTSLEGSPTPPNGDYIFRIAGTAGNSPGANAGNYAAASVTTALRTTAVGNDAAGLDGATANTTTQTFFQSTMGFDYSIWKTDTDGYPTLQHAGYNGGLATL</sequence>
<keyword evidence="1" id="KW-0732">Signal</keyword>
<name>A0A495J4W6_9SPHI</name>
<proteinExistence type="predicted"/>
<gene>
    <name evidence="2" type="ORF">BDD43_4254</name>
</gene>
<dbReference type="RefSeq" id="WP_121199465.1">
    <property type="nucleotide sequence ID" value="NZ_RBKU01000001.1"/>
</dbReference>
<reference evidence="2 3" key="1">
    <citation type="submission" date="2018-10" db="EMBL/GenBank/DDBJ databases">
        <title>Genomic Encyclopedia of Archaeal and Bacterial Type Strains, Phase II (KMG-II): from individual species to whole genera.</title>
        <authorList>
            <person name="Goeker M."/>
        </authorList>
    </citation>
    <scope>NUCLEOTIDE SEQUENCE [LARGE SCALE GENOMIC DNA]</scope>
    <source>
        <strain evidence="2 3">DSM 18602</strain>
    </source>
</reference>
<feature type="chain" id="PRO_5019711266" description="GLUG motif-containing protein" evidence="1">
    <location>
        <begin position="25"/>
        <end position="939"/>
    </location>
</feature>
<organism evidence="2 3">
    <name type="scientific">Mucilaginibacter gracilis</name>
    <dbReference type="NCBI Taxonomy" id="423350"/>
    <lineage>
        <taxon>Bacteria</taxon>
        <taxon>Pseudomonadati</taxon>
        <taxon>Bacteroidota</taxon>
        <taxon>Sphingobacteriia</taxon>
        <taxon>Sphingobacteriales</taxon>
        <taxon>Sphingobacteriaceae</taxon>
        <taxon>Mucilaginibacter</taxon>
    </lineage>
</organism>
<dbReference type="Proteomes" id="UP000268007">
    <property type="component" value="Unassembled WGS sequence"/>
</dbReference>
<keyword evidence="3" id="KW-1185">Reference proteome</keyword>
<dbReference type="AlphaFoldDB" id="A0A495J4W6"/>
<evidence type="ECO:0000256" key="1">
    <source>
        <dbReference type="SAM" id="SignalP"/>
    </source>
</evidence>
<comment type="caution">
    <text evidence="2">The sequence shown here is derived from an EMBL/GenBank/DDBJ whole genome shotgun (WGS) entry which is preliminary data.</text>
</comment>
<dbReference type="EMBL" id="RBKU01000001">
    <property type="protein sequence ID" value="RKR84036.1"/>
    <property type="molecule type" value="Genomic_DNA"/>
</dbReference>
<dbReference type="OrthoDB" id="1081322at2"/>
<evidence type="ECO:0000313" key="3">
    <source>
        <dbReference type="Proteomes" id="UP000268007"/>
    </source>
</evidence>
<feature type="signal peptide" evidence="1">
    <location>
        <begin position="1"/>
        <end position="24"/>
    </location>
</feature>
<dbReference type="Gene3D" id="2.160.20.110">
    <property type="match status" value="2"/>
</dbReference>
<evidence type="ECO:0000313" key="2">
    <source>
        <dbReference type="EMBL" id="RKR84036.1"/>
    </source>
</evidence>
<accession>A0A495J4W6</accession>
<protein>
    <recommendedName>
        <fullName evidence="4">GLUG motif-containing protein</fullName>
    </recommendedName>
</protein>
<dbReference type="PROSITE" id="PS51257">
    <property type="entry name" value="PROKAR_LIPOPROTEIN"/>
    <property type="match status" value="1"/>
</dbReference>
<evidence type="ECO:0008006" key="4">
    <source>
        <dbReference type="Google" id="ProtNLM"/>
    </source>
</evidence>